<accession>L0B0W9</accession>
<dbReference type="GeneID" id="15804624"/>
<dbReference type="eggNOG" id="ENOG502QXKN">
    <property type="taxonomic scope" value="Eukaryota"/>
</dbReference>
<organism evidence="1 2">
    <name type="scientific">Theileria equi strain WA</name>
    <dbReference type="NCBI Taxonomy" id="1537102"/>
    <lineage>
        <taxon>Eukaryota</taxon>
        <taxon>Sar</taxon>
        <taxon>Alveolata</taxon>
        <taxon>Apicomplexa</taxon>
        <taxon>Aconoidasida</taxon>
        <taxon>Piroplasmida</taxon>
        <taxon>Theileriidae</taxon>
        <taxon>Theileria</taxon>
    </lineage>
</organism>
<evidence type="ECO:0000313" key="1">
    <source>
        <dbReference type="EMBL" id="AFZ81502.1"/>
    </source>
</evidence>
<keyword evidence="2" id="KW-1185">Reference proteome</keyword>
<dbReference type="VEuPathDB" id="PiroplasmaDB:BEWA_009140"/>
<evidence type="ECO:0000313" key="2">
    <source>
        <dbReference type="Proteomes" id="UP000031512"/>
    </source>
</evidence>
<proteinExistence type="predicted"/>
<dbReference type="Proteomes" id="UP000031512">
    <property type="component" value="Chromosome 3"/>
</dbReference>
<sequence length="509" mass="57995">METNEQGTEIPNDSKIKHEKITDEHKINENTCNLRVKGVIKQNIQEKYSENEDGIFGRMDYYKKMYTTFEDRVNSMWNRGEFGSSTERLPGTRKSVHFYNDLDLESFRIPQKITVKSHRSMQVCHTERSTGAFREQNTVSKILRSGQKLYAFKFCNPGIKTPLYLDVGSLESMHCGLVYASREIGLFKVSIVPPPESFGSKVWNFLGLNDKKEGLISSMMGTFADYTGFSWSNETKVDERKTNLPFVQLRYMYTLDDELAIADNTLPTNCYIASFFNGHFEKLMCMQNMRNIKKEDIRGDHRFTLMLKPLHSDTKKCTIVNSSTNEQLCIDTLTNELKFGNSNAPGSYSYIVPACFKLVPLHTIVSAVEPNVKCETERRIRTPTVKRSARFVDNYGNFSPITAAAGTPAPSPRPENIMQNASGINSGSNDIPFEMPQRNLKEPNYTDAEKANIEEIYIGKTEKDVQNFDKSPISICSRTTLVPMKGNVETSRDVNVKNLKLRFERCAQN</sequence>
<dbReference type="RefSeq" id="XP_004831168.1">
    <property type="nucleotide sequence ID" value="XM_004831111.1"/>
</dbReference>
<name>L0B0W9_THEEQ</name>
<dbReference type="OrthoDB" id="366379at2759"/>
<reference evidence="1 2" key="1">
    <citation type="journal article" date="2012" name="BMC Genomics">
        <title>Comparative genomic analysis and phylogenetic position of Theileria equi.</title>
        <authorList>
            <person name="Kappmeyer L.S."/>
            <person name="Thiagarajan M."/>
            <person name="Herndon D.R."/>
            <person name="Ramsay J.D."/>
            <person name="Caler E."/>
            <person name="Djikeng A."/>
            <person name="Gillespie J.J."/>
            <person name="Lau A.O."/>
            <person name="Roalson E.H."/>
            <person name="Silva J.C."/>
            <person name="Silva M.G."/>
            <person name="Suarez C.E."/>
            <person name="Ueti M.W."/>
            <person name="Nene V.M."/>
            <person name="Mealey R.H."/>
            <person name="Knowles D.P."/>
            <person name="Brayton K.A."/>
        </authorList>
    </citation>
    <scope>NUCLEOTIDE SEQUENCE [LARGE SCALE GENOMIC DNA]</scope>
    <source>
        <strain evidence="1 2">WA</strain>
    </source>
</reference>
<dbReference type="AlphaFoldDB" id="L0B0W9"/>
<gene>
    <name evidence="1" type="ORF">BEWA_009140</name>
</gene>
<dbReference type="KEGG" id="beq:BEWA_009140"/>
<protein>
    <submittedName>
        <fullName evidence="1">Uncharacterized protein</fullName>
    </submittedName>
</protein>
<dbReference type="EMBL" id="CP001670">
    <property type="protein sequence ID" value="AFZ81502.1"/>
    <property type="molecule type" value="Genomic_DNA"/>
</dbReference>